<evidence type="ECO:0000313" key="2">
    <source>
        <dbReference type="Proteomes" id="UP000184226"/>
    </source>
</evidence>
<protein>
    <recommendedName>
        <fullName evidence="3">Lipoprotein</fullName>
    </recommendedName>
</protein>
<proteinExistence type="predicted"/>
<dbReference type="EMBL" id="FQXE01000003">
    <property type="protein sequence ID" value="SHH50812.1"/>
    <property type="molecule type" value="Genomic_DNA"/>
</dbReference>
<evidence type="ECO:0008006" key="3">
    <source>
        <dbReference type="Google" id="ProtNLM"/>
    </source>
</evidence>
<gene>
    <name evidence="1" type="ORF">SAMN04488135_103398</name>
</gene>
<reference evidence="1 2" key="1">
    <citation type="submission" date="2016-11" db="EMBL/GenBank/DDBJ databases">
        <authorList>
            <person name="Jaros S."/>
            <person name="Januszkiewicz K."/>
            <person name="Wedrychowicz H."/>
        </authorList>
    </citation>
    <scope>NUCLEOTIDE SEQUENCE [LARGE SCALE GENOMIC DNA]</scope>
    <source>
        <strain evidence="1 2">CGMCC 1.10190</strain>
    </source>
</reference>
<dbReference type="Proteomes" id="UP000184226">
    <property type="component" value="Unassembled WGS sequence"/>
</dbReference>
<sequence length="169" mass="18156">MIRIGLMALLSGFLLACTPTYNWREVALADGAVQALFPDKPITQERPLNYAGHELRFSLSTAAVDGAVFAVGYAALPEGLRSAPEKPRELAASVVASLYRSLGAEPPAQPPAMGAPFVIEGKSQQGPVRMRARVWLTDHALIEGIVTADQASFPEQQADEFLRGLQVAR</sequence>
<dbReference type="PROSITE" id="PS51257">
    <property type="entry name" value="PROKAR_LIPOPROTEIN"/>
    <property type="match status" value="1"/>
</dbReference>
<organism evidence="1 2">
    <name type="scientific">Pollutimonas bauzanensis</name>
    <dbReference type="NCBI Taxonomy" id="658167"/>
    <lineage>
        <taxon>Bacteria</taxon>
        <taxon>Pseudomonadati</taxon>
        <taxon>Pseudomonadota</taxon>
        <taxon>Betaproteobacteria</taxon>
        <taxon>Burkholderiales</taxon>
        <taxon>Alcaligenaceae</taxon>
        <taxon>Pollutimonas</taxon>
    </lineage>
</organism>
<dbReference type="STRING" id="658167.SAMN04488135_103398"/>
<accession>A0A1M5TJ61</accession>
<dbReference type="AlphaFoldDB" id="A0A1M5TJ61"/>
<evidence type="ECO:0000313" key="1">
    <source>
        <dbReference type="EMBL" id="SHH50812.1"/>
    </source>
</evidence>
<keyword evidence="2" id="KW-1185">Reference proteome</keyword>
<name>A0A1M5TJ61_9BURK</name>